<name>A0A0C9MCN5_9FUNG</name>
<proteinExistence type="predicted"/>
<sequence>MKLIPEESALDSSRTVLHISRWTHALKYLTRRLEAKHSQYEQDNKVLDAYTSDCLDVEAAFGSSNLADIAACYSQ</sequence>
<dbReference type="Proteomes" id="UP000053815">
    <property type="component" value="Unassembled WGS sequence"/>
</dbReference>
<keyword evidence="2" id="KW-1185">Reference proteome</keyword>
<accession>A0A0C9MCN5</accession>
<gene>
    <name evidence="1" type="ORF">MAM1_0201c07890</name>
</gene>
<evidence type="ECO:0000313" key="2">
    <source>
        <dbReference type="Proteomes" id="UP000053815"/>
    </source>
</evidence>
<protein>
    <submittedName>
        <fullName evidence="1">Uncharacterized protein</fullName>
    </submittedName>
</protein>
<organism evidence="1">
    <name type="scientific">Mucor ambiguus</name>
    <dbReference type="NCBI Taxonomy" id="91626"/>
    <lineage>
        <taxon>Eukaryota</taxon>
        <taxon>Fungi</taxon>
        <taxon>Fungi incertae sedis</taxon>
        <taxon>Mucoromycota</taxon>
        <taxon>Mucoromycotina</taxon>
        <taxon>Mucoromycetes</taxon>
        <taxon>Mucorales</taxon>
        <taxon>Mucorineae</taxon>
        <taxon>Mucoraceae</taxon>
        <taxon>Mucor</taxon>
    </lineage>
</organism>
<dbReference type="AlphaFoldDB" id="A0A0C9MCN5"/>
<reference evidence="1" key="1">
    <citation type="submission" date="2014-09" db="EMBL/GenBank/DDBJ databases">
        <title>Draft genome sequence of an oleaginous Mucoromycotina fungus Mucor ambiguus NBRC6742.</title>
        <authorList>
            <person name="Takeda I."/>
            <person name="Yamane N."/>
            <person name="Morita T."/>
            <person name="Tamano K."/>
            <person name="Machida M."/>
            <person name="Baker S."/>
            <person name="Koike H."/>
        </authorList>
    </citation>
    <scope>NUCLEOTIDE SEQUENCE</scope>
    <source>
        <strain evidence="1">NBRC 6742</strain>
    </source>
</reference>
<dbReference type="EMBL" id="DF836490">
    <property type="protein sequence ID" value="GAN08381.1"/>
    <property type="molecule type" value="Genomic_DNA"/>
</dbReference>
<evidence type="ECO:0000313" key="1">
    <source>
        <dbReference type="EMBL" id="GAN08381.1"/>
    </source>
</evidence>